<dbReference type="PANTHER" id="PTHR10828:SF50">
    <property type="entry name" value="REDUCTASE (ARC2), PUTATIVE (AFU_ORTHOLOGUE AFUA_6G13400)-RELATED"/>
    <property type="match status" value="1"/>
</dbReference>
<evidence type="ECO:0000313" key="4">
    <source>
        <dbReference type="Proteomes" id="UP000606974"/>
    </source>
</evidence>
<dbReference type="InterPro" id="IPR036873">
    <property type="entry name" value="Rhodanese-like_dom_sf"/>
</dbReference>
<evidence type="ECO:0000313" key="3">
    <source>
        <dbReference type="EMBL" id="KAF7502353.1"/>
    </source>
</evidence>
<dbReference type="InterPro" id="IPR001763">
    <property type="entry name" value="Rhodanese-like_dom"/>
</dbReference>
<accession>A0A8H7A4C8</accession>
<proteinExistence type="predicted"/>
<reference evidence="3" key="1">
    <citation type="submission" date="2020-02" db="EMBL/GenBank/DDBJ databases">
        <authorList>
            <person name="Palmer J.M."/>
        </authorList>
    </citation>
    <scope>NUCLEOTIDE SEQUENCE</scope>
    <source>
        <strain evidence="3">EPUS1.4</strain>
        <tissue evidence="3">Thallus</tissue>
    </source>
</reference>
<feature type="region of interest" description="Disordered" evidence="1">
    <location>
        <begin position="1"/>
        <end position="25"/>
    </location>
</feature>
<dbReference type="EMBL" id="JAACFV010000264">
    <property type="protein sequence ID" value="KAF7502353.1"/>
    <property type="molecule type" value="Genomic_DNA"/>
</dbReference>
<dbReference type="SUPFAM" id="SSF52821">
    <property type="entry name" value="Rhodanese/Cell cycle control phosphatase"/>
    <property type="match status" value="1"/>
</dbReference>
<dbReference type="OrthoDB" id="8300214at2759"/>
<dbReference type="Pfam" id="PF00581">
    <property type="entry name" value="Rhodanese"/>
    <property type="match status" value="1"/>
</dbReference>
<protein>
    <recommendedName>
        <fullName evidence="2">Rhodanese domain-containing protein</fullName>
    </recommendedName>
</protein>
<feature type="compositionally biased region" description="Polar residues" evidence="1">
    <location>
        <begin position="16"/>
        <end position="25"/>
    </location>
</feature>
<gene>
    <name evidence="3" type="ORF">GJ744_005994</name>
</gene>
<keyword evidence="4" id="KW-1185">Reference proteome</keyword>
<dbReference type="Gene3D" id="3.40.250.10">
    <property type="entry name" value="Rhodanese-like domain"/>
    <property type="match status" value="1"/>
</dbReference>
<dbReference type="PROSITE" id="PS50206">
    <property type="entry name" value="RHODANESE_3"/>
    <property type="match status" value="1"/>
</dbReference>
<sequence>MTTENAPWYAAYPKPKNTSPDSISRSEVLDRLDRGEQPGRDFLLVDLRRNDHEGGTIRGSLNLPAQSLYHSLPTLYNLCDTGKIDIIIWYCGSSRGRGTRAAGWFDDMIKEKGHKSMKSVILLEGVSGWAAAGKEYSDMMDGYEKEVWEKM</sequence>
<dbReference type="PANTHER" id="PTHR10828">
    <property type="entry name" value="M-PHASE INDUCER PHOSPHATASE DUAL SPECIFICITY PHOSPHATASE CDC25"/>
    <property type="match status" value="1"/>
</dbReference>
<dbReference type="GO" id="GO:0005634">
    <property type="term" value="C:nucleus"/>
    <property type="evidence" value="ECO:0007669"/>
    <property type="project" value="TreeGrafter"/>
</dbReference>
<dbReference type="AlphaFoldDB" id="A0A8H7A4C8"/>
<feature type="domain" description="Rhodanese" evidence="2">
    <location>
        <begin position="38"/>
        <end position="138"/>
    </location>
</feature>
<dbReference type="GO" id="GO:0005737">
    <property type="term" value="C:cytoplasm"/>
    <property type="evidence" value="ECO:0007669"/>
    <property type="project" value="TreeGrafter"/>
</dbReference>
<evidence type="ECO:0000259" key="2">
    <source>
        <dbReference type="PROSITE" id="PS50206"/>
    </source>
</evidence>
<comment type="caution">
    <text evidence="3">The sequence shown here is derived from an EMBL/GenBank/DDBJ whole genome shotgun (WGS) entry which is preliminary data.</text>
</comment>
<dbReference type="GO" id="GO:0004725">
    <property type="term" value="F:protein tyrosine phosphatase activity"/>
    <property type="evidence" value="ECO:0007669"/>
    <property type="project" value="TreeGrafter"/>
</dbReference>
<dbReference type="Proteomes" id="UP000606974">
    <property type="component" value="Unassembled WGS sequence"/>
</dbReference>
<name>A0A8H7A4C8_9EURO</name>
<dbReference type="SMART" id="SM00450">
    <property type="entry name" value="RHOD"/>
    <property type="match status" value="1"/>
</dbReference>
<organism evidence="3 4">
    <name type="scientific">Endocarpon pusillum</name>
    <dbReference type="NCBI Taxonomy" id="364733"/>
    <lineage>
        <taxon>Eukaryota</taxon>
        <taxon>Fungi</taxon>
        <taxon>Dikarya</taxon>
        <taxon>Ascomycota</taxon>
        <taxon>Pezizomycotina</taxon>
        <taxon>Eurotiomycetes</taxon>
        <taxon>Chaetothyriomycetidae</taxon>
        <taxon>Verrucariales</taxon>
        <taxon>Verrucariaceae</taxon>
        <taxon>Endocarpon</taxon>
    </lineage>
</organism>
<evidence type="ECO:0000256" key="1">
    <source>
        <dbReference type="SAM" id="MobiDB-lite"/>
    </source>
</evidence>